<dbReference type="GO" id="GO:0006032">
    <property type="term" value="P:chitin catabolic process"/>
    <property type="evidence" value="ECO:0007669"/>
    <property type="project" value="InterPro"/>
</dbReference>
<dbReference type="InterPro" id="IPR000726">
    <property type="entry name" value="Glyco_hydro_19_cat"/>
</dbReference>
<dbReference type="InterPro" id="IPR023346">
    <property type="entry name" value="Lysozyme-like_dom_sf"/>
</dbReference>
<dbReference type="Gene3D" id="1.10.530.10">
    <property type="match status" value="1"/>
</dbReference>
<evidence type="ECO:0000313" key="2">
    <source>
        <dbReference type="EMBL" id="CAB5220591.1"/>
    </source>
</evidence>
<sequence>MITADQFHHLFPRAQDPEGWANSMCEVFPTYDINTPERVAAFLAQCGHESGGWTVFEENLNYSAQGLNSIFKKYFPTIESAQPYAKKPEMIANKIYANRMGNGGPESGDGYKYRGRGPIQLTGHDNYLAFAKEMFDDWQNLFDNPDWVTADKDFALMSAIWFWNKNKLNNQADSGDIKLMTKKINGGYIGLEDRIKHYKEAIELLT</sequence>
<protein>
    <submittedName>
        <fullName evidence="2">COG3179 Predicted chitinase</fullName>
    </submittedName>
</protein>
<dbReference type="InterPro" id="IPR052354">
    <property type="entry name" value="Cell_Wall_Dynamics_Protein"/>
</dbReference>
<gene>
    <name evidence="2" type="ORF">UFOVP240_9</name>
</gene>
<dbReference type="PANTHER" id="PTHR34408:SF1">
    <property type="entry name" value="GLYCOSYL HYDROLASE FAMILY 19 DOMAIN-CONTAINING PROTEIN HI_1415"/>
    <property type="match status" value="1"/>
</dbReference>
<proteinExistence type="predicted"/>
<dbReference type="EMBL" id="LR798293">
    <property type="protein sequence ID" value="CAB5220591.1"/>
    <property type="molecule type" value="Genomic_DNA"/>
</dbReference>
<dbReference type="GO" id="GO:0016998">
    <property type="term" value="P:cell wall macromolecule catabolic process"/>
    <property type="evidence" value="ECO:0007669"/>
    <property type="project" value="InterPro"/>
</dbReference>
<feature type="domain" description="Glycoside hydrolase family 19 catalytic" evidence="1">
    <location>
        <begin position="30"/>
        <end position="168"/>
    </location>
</feature>
<dbReference type="Pfam" id="PF00182">
    <property type="entry name" value="Glyco_hydro_19"/>
    <property type="match status" value="1"/>
</dbReference>
<dbReference type="CDD" id="cd00325">
    <property type="entry name" value="chitinase_GH19"/>
    <property type="match status" value="1"/>
</dbReference>
<dbReference type="GO" id="GO:0004568">
    <property type="term" value="F:chitinase activity"/>
    <property type="evidence" value="ECO:0007669"/>
    <property type="project" value="InterPro"/>
</dbReference>
<reference evidence="2" key="1">
    <citation type="submission" date="2020-05" db="EMBL/GenBank/DDBJ databases">
        <authorList>
            <person name="Chiriac C."/>
            <person name="Salcher M."/>
            <person name="Ghai R."/>
            <person name="Kavagutti S V."/>
        </authorList>
    </citation>
    <scope>NUCLEOTIDE SEQUENCE</scope>
</reference>
<dbReference type="PANTHER" id="PTHR34408">
    <property type="entry name" value="FAMILY PROTEIN, PUTATIVE-RELATED"/>
    <property type="match status" value="1"/>
</dbReference>
<organism evidence="2">
    <name type="scientific">uncultured Caudovirales phage</name>
    <dbReference type="NCBI Taxonomy" id="2100421"/>
    <lineage>
        <taxon>Viruses</taxon>
        <taxon>Duplodnaviria</taxon>
        <taxon>Heunggongvirae</taxon>
        <taxon>Uroviricota</taxon>
        <taxon>Caudoviricetes</taxon>
        <taxon>Peduoviridae</taxon>
        <taxon>Maltschvirus</taxon>
        <taxon>Maltschvirus maltsch</taxon>
    </lineage>
</organism>
<name>A0A6J7WRE9_9CAUD</name>
<accession>A0A6J7WRE9</accession>
<evidence type="ECO:0000259" key="1">
    <source>
        <dbReference type="Pfam" id="PF00182"/>
    </source>
</evidence>
<dbReference type="SUPFAM" id="SSF53955">
    <property type="entry name" value="Lysozyme-like"/>
    <property type="match status" value="1"/>
</dbReference>